<name>A0AAV2G1I9_9ROSI</name>
<reference evidence="2 3" key="1">
    <citation type="submission" date="2024-04" db="EMBL/GenBank/DDBJ databases">
        <authorList>
            <person name="Fracassetti M."/>
        </authorList>
    </citation>
    <scope>NUCLEOTIDE SEQUENCE [LARGE SCALE GENOMIC DNA]</scope>
</reference>
<dbReference type="Proteomes" id="UP001497516">
    <property type="component" value="Chromosome 7"/>
</dbReference>
<evidence type="ECO:0000313" key="2">
    <source>
        <dbReference type="EMBL" id="CAL1404416.1"/>
    </source>
</evidence>
<feature type="compositionally biased region" description="Basic and acidic residues" evidence="1">
    <location>
        <begin position="82"/>
        <end position="96"/>
    </location>
</feature>
<sequence length="96" mass="10338">MGSFRRFAPPGGRVIMIPRPASSDSSNGNLTTQFELGEDTALTEAKTATVNSTSGQTSAATESSNHGRRMDLRKSGTVATADRFKDQSRTADMERR</sequence>
<proteinExistence type="predicted"/>
<evidence type="ECO:0000256" key="1">
    <source>
        <dbReference type="SAM" id="MobiDB-lite"/>
    </source>
</evidence>
<feature type="region of interest" description="Disordered" evidence="1">
    <location>
        <begin position="1"/>
        <end position="33"/>
    </location>
</feature>
<feature type="compositionally biased region" description="Polar residues" evidence="1">
    <location>
        <begin position="22"/>
        <end position="33"/>
    </location>
</feature>
<feature type="compositionally biased region" description="Polar residues" evidence="1">
    <location>
        <begin position="47"/>
        <end position="64"/>
    </location>
</feature>
<organism evidence="2 3">
    <name type="scientific">Linum trigynum</name>
    <dbReference type="NCBI Taxonomy" id="586398"/>
    <lineage>
        <taxon>Eukaryota</taxon>
        <taxon>Viridiplantae</taxon>
        <taxon>Streptophyta</taxon>
        <taxon>Embryophyta</taxon>
        <taxon>Tracheophyta</taxon>
        <taxon>Spermatophyta</taxon>
        <taxon>Magnoliopsida</taxon>
        <taxon>eudicotyledons</taxon>
        <taxon>Gunneridae</taxon>
        <taxon>Pentapetalae</taxon>
        <taxon>rosids</taxon>
        <taxon>fabids</taxon>
        <taxon>Malpighiales</taxon>
        <taxon>Linaceae</taxon>
        <taxon>Linum</taxon>
    </lineage>
</organism>
<feature type="region of interest" description="Disordered" evidence="1">
    <location>
        <begin position="47"/>
        <end position="96"/>
    </location>
</feature>
<gene>
    <name evidence="2" type="ORF">LTRI10_LOCUS44274</name>
</gene>
<accession>A0AAV2G1I9</accession>
<protein>
    <submittedName>
        <fullName evidence="2">Uncharacterized protein</fullName>
    </submittedName>
</protein>
<evidence type="ECO:0000313" key="3">
    <source>
        <dbReference type="Proteomes" id="UP001497516"/>
    </source>
</evidence>
<dbReference type="EMBL" id="OZ034820">
    <property type="protein sequence ID" value="CAL1404416.1"/>
    <property type="molecule type" value="Genomic_DNA"/>
</dbReference>
<keyword evidence="3" id="KW-1185">Reference proteome</keyword>
<dbReference type="AlphaFoldDB" id="A0AAV2G1I9"/>